<evidence type="ECO:0000313" key="11">
    <source>
        <dbReference type="EMBL" id="QIE56748.1"/>
    </source>
</evidence>
<name>A0A7L5C0W7_9RHOB</name>
<dbReference type="Pfam" id="PF00528">
    <property type="entry name" value="BPD_transp_1"/>
    <property type="match status" value="1"/>
</dbReference>
<evidence type="ECO:0000256" key="3">
    <source>
        <dbReference type="ARBA" id="ARBA00022475"/>
    </source>
</evidence>
<evidence type="ECO:0000256" key="9">
    <source>
        <dbReference type="RuleBase" id="RU363032"/>
    </source>
</evidence>
<protein>
    <submittedName>
        <fullName evidence="11">ABC transporter permease</fullName>
    </submittedName>
</protein>
<feature type="transmembrane region" description="Helical" evidence="9">
    <location>
        <begin position="126"/>
        <end position="146"/>
    </location>
</feature>
<accession>A0A7L5C0W7</accession>
<proteinExistence type="inferred from homology"/>
<keyword evidence="4 9" id="KW-0812">Transmembrane</keyword>
<keyword evidence="5" id="KW-0571">Peptide transport</keyword>
<feature type="transmembrane region" description="Helical" evidence="9">
    <location>
        <begin position="91"/>
        <end position="114"/>
    </location>
</feature>
<dbReference type="SUPFAM" id="SSF161098">
    <property type="entry name" value="MetI-like"/>
    <property type="match status" value="1"/>
</dbReference>
<dbReference type="RefSeq" id="WP_165100438.1">
    <property type="nucleotide sequence ID" value="NZ_CP049056.1"/>
</dbReference>
<feature type="domain" description="ABC transmembrane type-1" evidence="10">
    <location>
        <begin position="87"/>
        <end position="276"/>
    </location>
</feature>
<dbReference type="InterPro" id="IPR025966">
    <property type="entry name" value="OppC_N"/>
</dbReference>
<evidence type="ECO:0000256" key="5">
    <source>
        <dbReference type="ARBA" id="ARBA00022856"/>
    </source>
</evidence>
<dbReference type="GO" id="GO:0015833">
    <property type="term" value="P:peptide transport"/>
    <property type="evidence" value="ECO:0007669"/>
    <property type="project" value="UniProtKB-KW"/>
</dbReference>
<keyword evidence="7 9" id="KW-1133">Transmembrane helix</keyword>
<dbReference type="GO" id="GO:0015031">
    <property type="term" value="P:protein transport"/>
    <property type="evidence" value="ECO:0007669"/>
    <property type="project" value="UniProtKB-KW"/>
</dbReference>
<dbReference type="PROSITE" id="PS50928">
    <property type="entry name" value="ABC_TM1"/>
    <property type="match status" value="1"/>
</dbReference>
<reference evidence="11 12" key="1">
    <citation type="submission" date="2020-02" db="EMBL/GenBank/DDBJ databases">
        <title>complete genome sequence of Rhodobacteraceae bacterium.</title>
        <authorList>
            <person name="Park J."/>
            <person name="Kim Y.-S."/>
            <person name="Kim K.-H."/>
        </authorList>
    </citation>
    <scope>NUCLEOTIDE SEQUENCE [LARGE SCALE GENOMIC DNA]</scope>
    <source>
        <strain evidence="11 12">RR4-56</strain>
    </source>
</reference>
<feature type="transmembrane region" description="Helical" evidence="9">
    <location>
        <begin position="216"/>
        <end position="234"/>
    </location>
</feature>
<evidence type="ECO:0000256" key="7">
    <source>
        <dbReference type="ARBA" id="ARBA00022989"/>
    </source>
</evidence>
<dbReference type="PANTHER" id="PTHR43386">
    <property type="entry name" value="OLIGOPEPTIDE TRANSPORT SYSTEM PERMEASE PROTEIN APPC"/>
    <property type="match status" value="1"/>
</dbReference>
<sequence>MSGASALVGASRGRTLRREIGSWSASLKVGGSMLMLIVLAAIFAPVLAPYDPTEQDFMAILMPPSLAHPFGTDNIGRDIFSRVLYGARIDLTIGFLTTYVPMTYGVVLGAYSGYVGGRFDSIVSGLIDVALAFPFLVLIIIILAILGPGIQNIYIAVFLVAWTMYARLARAEMMVESTKDYMTAARVLGYPRSRIVLRHGLPNVINSSIVFSATDFVLNIVLVSSLSFIGLGVQPPAPEWGAMISEGRDFIRQAWWLATLPGLAIVITGVALALIGDGLARRLGERHHTTT</sequence>
<keyword evidence="2 9" id="KW-0813">Transport</keyword>
<evidence type="ECO:0000256" key="1">
    <source>
        <dbReference type="ARBA" id="ARBA00004651"/>
    </source>
</evidence>
<dbReference type="Proteomes" id="UP000503336">
    <property type="component" value="Chromosome"/>
</dbReference>
<dbReference type="InterPro" id="IPR050366">
    <property type="entry name" value="BP-dependent_transpt_permease"/>
</dbReference>
<feature type="transmembrane region" description="Helical" evidence="9">
    <location>
        <begin position="27"/>
        <end position="48"/>
    </location>
</feature>
<dbReference type="GO" id="GO:0055085">
    <property type="term" value="P:transmembrane transport"/>
    <property type="evidence" value="ECO:0007669"/>
    <property type="project" value="InterPro"/>
</dbReference>
<comment type="similarity">
    <text evidence="9">Belongs to the binding-protein-dependent transport system permease family.</text>
</comment>
<dbReference type="EMBL" id="CP049056">
    <property type="protein sequence ID" value="QIE56748.1"/>
    <property type="molecule type" value="Genomic_DNA"/>
</dbReference>
<feature type="transmembrane region" description="Helical" evidence="9">
    <location>
        <begin position="254"/>
        <end position="276"/>
    </location>
</feature>
<keyword evidence="3" id="KW-1003">Cell membrane</keyword>
<evidence type="ECO:0000256" key="2">
    <source>
        <dbReference type="ARBA" id="ARBA00022448"/>
    </source>
</evidence>
<dbReference type="Gene3D" id="1.10.3720.10">
    <property type="entry name" value="MetI-like"/>
    <property type="match status" value="1"/>
</dbReference>
<keyword evidence="8 9" id="KW-0472">Membrane</keyword>
<evidence type="ECO:0000259" key="10">
    <source>
        <dbReference type="PROSITE" id="PS50928"/>
    </source>
</evidence>
<dbReference type="Pfam" id="PF12911">
    <property type="entry name" value="OppC_N"/>
    <property type="match status" value="1"/>
</dbReference>
<keyword evidence="6" id="KW-0653">Protein transport</keyword>
<dbReference type="InterPro" id="IPR000515">
    <property type="entry name" value="MetI-like"/>
</dbReference>
<gene>
    <name evidence="11" type="ORF">G5B40_15695</name>
</gene>
<keyword evidence="12" id="KW-1185">Reference proteome</keyword>
<organism evidence="11 12">
    <name type="scientific">Pikeienuella piscinae</name>
    <dbReference type="NCBI Taxonomy" id="2748098"/>
    <lineage>
        <taxon>Bacteria</taxon>
        <taxon>Pseudomonadati</taxon>
        <taxon>Pseudomonadota</taxon>
        <taxon>Alphaproteobacteria</taxon>
        <taxon>Rhodobacterales</taxon>
        <taxon>Paracoccaceae</taxon>
        <taxon>Pikeienuella</taxon>
    </lineage>
</organism>
<dbReference type="PANTHER" id="PTHR43386:SF1">
    <property type="entry name" value="D,D-DIPEPTIDE TRANSPORT SYSTEM PERMEASE PROTEIN DDPC-RELATED"/>
    <property type="match status" value="1"/>
</dbReference>
<dbReference type="CDD" id="cd06261">
    <property type="entry name" value="TM_PBP2"/>
    <property type="match status" value="1"/>
</dbReference>
<evidence type="ECO:0000313" key="12">
    <source>
        <dbReference type="Proteomes" id="UP000503336"/>
    </source>
</evidence>
<dbReference type="InterPro" id="IPR035906">
    <property type="entry name" value="MetI-like_sf"/>
</dbReference>
<evidence type="ECO:0000256" key="6">
    <source>
        <dbReference type="ARBA" id="ARBA00022927"/>
    </source>
</evidence>
<feature type="transmembrane region" description="Helical" evidence="9">
    <location>
        <begin position="152"/>
        <end position="169"/>
    </location>
</feature>
<evidence type="ECO:0000256" key="8">
    <source>
        <dbReference type="ARBA" id="ARBA00023136"/>
    </source>
</evidence>
<comment type="subcellular location">
    <subcellularLocation>
        <location evidence="1 9">Cell membrane</location>
        <topology evidence="1 9">Multi-pass membrane protein</topology>
    </subcellularLocation>
</comment>
<dbReference type="GO" id="GO:0005886">
    <property type="term" value="C:plasma membrane"/>
    <property type="evidence" value="ECO:0007669"/>
    <property type="project" value="UniProtKB-SubCell"/>
</dbReference>
<evidence type="ECO:0000256" key="4">
    <source>
        <dbReference type="ARBA" id="ARBA00022692"/>
    </source>
</evidence>
<dbReference type="AlphaFoldDB" id="A0A7L5C0W7"/>
<dbReference type="KEGG" id="hdh:G5B40_15695"/>